<dbReference type="EMBL" id="CP013614">
    <property type="protein sequence ID" value="ALS02542.1"/>
    <property type="molecule type" value="Genomic_DNA"/>
</dbReference>
<feature type="domain" description="SpaA-like prealbumin fold" evidence="2">
    <location>
        <begin position="951"/>
        <end position="1016"/>
    </location>
</feature>
<dbReference type="EMBL" id="JXLC01000001">
    <property type="protein sequence ID" value="OJG93542.1"/>
    <property type="molecule type" value="Genomic_DNA"/>
</dbReference>
<dbReference type="Proteomes" id="UP000065511">
    <property type="component" value="Chromosome"/>
</dbReference>
<reference evidence="3 5" key="2">
    <citation type="submission" date="2015-12" db="EMBL/GenBank/DDBJ databases">
        <authorList>
            <person name="Lauer A."/>
            <person name="Humrighouse B."/>
            <person name="Loparev V."/>
            <person name="Shewmaker P.L."/>
            <person name="Whitney A.M."/>
            <person name="McLaughlin R.W."/>
        </authorList>
    </citation>
    <scope>NUCLEOTIDE SEQUENCE [LARGE SCALE GENOMIC DNA]</scope>
    <source>
        <strain evidence="3 5">LMG 23085</strain>
    </source>
</reference>
<protein>
    <recommendedName>
        <fullName evidence="2">SpaA-like prealbumin fold domain-containing protein</fullName>
    </recommendedName>
</protein>
<dbReference type="SUPFAM" id="SSF49401">
    <property type="entry name" value="Bacterial adhesins"/>
    <property type="match status" value="1"/>
</dbReference>
<dbReference type="SUPFAM" id="SSF49478">
    <property type="entry name" value="Cna protein B-type domain"/>
    <property type="match status" value="1"/>
</dbReference>
<organism evidence="4 6">
    <name type="scientific">Enterococcus silesiacus</name>
    <dbReference type="NCBI Taxonomy" id="332949"/>
    <lineage>
        <taxon>Bacteria</taxon>
        <taxon>Bacillati</taxon>
        <taxon>Bacillota</taxon>
        <taxon>Bacilli</taxon>
        <taxon>Lactobacillales</taxon>
        <taxon>Enterococcaceae</taxon>
        <taxon>Enterococcus</taxon>
    </lineage>
</organism>
<evidence type="ECO:0000313" key="6">
    <source>
        <dbReference type="Proteomes" id="UP000183039"/>
    </source>
</evidence>
<evidence type="ECO:0000313" key="4">
    <source>
        <dbReference type="EMBL" id="OJG93542.1"/>
    </source>
</evidence>
<accession>A0A0S3KE61</accession>
<reference evidence="4 6" key="1">
    <citation type="submission" date="2014-12" db="EMBL/GenBank/DDBJ databases">
        <title>Draft genome sequences of 29 type strains of Enterococci.</title>
        <authorList>
            <person name="Zhong Z."/>
            <person name="Sun Z."/>
            <person name="Liu W."/>
            <person name="Zhang W."/>
            <person name="Zhang H."/>
        </authorList>
    </citation>
    <scope>NUCLEOTIDE SEQUENCE [LARGE SCALE GENOMIC DNA]</scope>
    <source>
        <strain evidence="4 6">DSM 22801</strain>
    </source>
</reference>
<name>A0A0S3KE61_9ENTE</name>
<evidence type="ECO:0000313" key="3">
    <source>
        <dbReference type="EMBL" id="ALS02542.1"/>
    </source>
</evidence>
<keyword evidence="1" id="KW-1133">Transmembrane helix</keyword>
<dbReference type="InterPro" id="IPR013783">
    <property type="entry name" value="Ig-like_fold"/>
</dbReference>
<evidence type="ECO:0000259" key="2">
    <source>
        <dbReference type="Pfam" id="PF17802"/>
    </source>
</evidence>
<dbReference type="AlphaFoldDB" id="A0A0S3KE61"/>
<keyword evidence="1" id="KW-0812">Transmembrane</keyword>
<gene>
    <name evidence="3" type="ORF">ATZ33_14490</name>
    <name evidence="4" type="ORF">RV15_GL000144</name>
</gene>
<dbReference type="KEGG" id="ess:ATZ33_14490"/>
<keyword evidence="5" id="KW-1185">Reference proteome</keyword>
<dbReference type="InterPro" id="IPR008966">
    <property type="entry name" value="Adhesion_dom_sf"/>
</dbReference>
<dbReference type="Gene3D" id="2.60.40.10">
    <property type="entry name" value="Immunoglobulins"/>
    <property type="match status" value="1"/>
</dbReference>
<feature type="transmembrane region" description="Helical" evidence="1">
    <location>
        <begin position="7"/>
        <end position="27"/>
    </location>
</feature>
<keyword evidence="1" id="KW-0472">Membrane</keyword>
<sequence length="1278" mass="141460">MKRKKYILSLIILGFSIVIGIFIVTSLSSKNKLQAQEIQPTRAITDNIFQSIGIIVPGEKNRRLEQEDYLENGSEIKATMTFKFTNKDYKVGDTFETTLPEGFAYTKVFEGTLSDTAAYRIDPVTRKLSLTMIKDVQSAEYNLDLVTSIKFNSKLNSKQTMSFETQTPKNYIFHLYDKETGSTYSYGKTFDKDKNETKLMPVSGGAYAAVDVNYAHADLSKHNLEVSFSKQLIPSYWSDGYVKASQDIESFQFYTYETMIDGTRIGEKKELKVNEDFIMIEKSDWQSRLKFKEKFHGALEVSGGEVTFDYTGFNPISNGKSGSLSSGTGFNVYIGKDNNELISLRRFAVNFYVVALGYLGLGTIVADDNVKAQEAIVKTPIYINGTNQQLKKGDTFTLTNDKEPALVAIDTKLSRENKVTFNANGSIVEGSKKAVSNWKISNDTFGKVTLTYLGEDTTDTFGLDIYTGIDDTVTPPFSSKYILSGNGYETSGTTTFKGQGNNVKRGAFNTAKNSINWTITINSLYQKITKLTDTFGDGVKAGTLKNLKITSVEFGKSGAIKELIEGIDYELLDSSNAFEIKFLKEVKEKLTITYETGVDLLTIAPTNLRATNTITPKLAISSSIEKEFPTVGVASIPAYLFTNSPFILGKNDVSSRTEKINEQPVNQIKLLINPSGADLNNNEIVIKYKGLDVSILGEKFTVNTVKQFSITNYAQLLPGEEITSDSEEYPEINIEEDQIRVKSKKLTQAIIVSFTMGKNNYYNAAGESARLSQTSDNFAPTNTTSQRLYFNNSLSKRFTLKTSKEYVNIAEGTLTVAKNNGFPLIKGTKIDLANINPVNNSRELSSLREVTDSDGNPLPVSTISVSGGSYSAWAITINDEQLKNGLIVKLNWDFNTSGTKSYSGGSSSHPYINYGGSTSTQSYTNVVWTGKFDIDNSGAGGGGNLIFKDMLINMVDSVTNKPLAGATYEIIDKDGNVKNTLTSNAKGEILLKEYVVTNYTLKEINPPDGYLSNEEYNDSGKEITLTSTGENKLTIPYVKEGKIIVHFAYQDGTAIETIDPITIKGGNGSTVNLKEQKAVTDQLEQMNAVNSDYRFINFDPGKIQGSDEALVFPYESETVYYKYEGLLSLKVPELLTFETGFVTPFKQMLSYDNIEDFEVALRDNRQVTTSTTTKPSKTRGNIRLNAFLSKEFTTQGNKVLKNARLIYRNNATDIVLNGAGGELVNNKQDANDKTKKDFTFILDTAESKNQGFKLEVPAKGTLADEYTGEVTWEIVQEP</sequence>
<dbReference type="InterPro" id="IPR041033">
    <property type="entry name" value="SpaA_PFL_dom_1"/>
</dbReference>
<dbReference type="RefSeq" id="WP_071876138.1">
    <property type="nucleotide sequence ID" value="NZ_JXLC01000001.1"/>
</dbReference>
<evidence type="ECO:0000313" key="5">
    <source>
        <dbReference type="Proteomes" id="UP000065511"/>
    </source>
</evidence>
<dbReference type="Pfam" id="PF17802">
    <property type="entry name" value="SpaA"/>
    <property type="match status" value="1"/>
</dbReference>
<dbReference type="Proteomes" id="UP000183039">
    <property type="component" value="Unassembled WGS sequence"/>
</dbReference>
<proteinExistence type="predicted"/>
<evidence type="ECO:0000256" key="1">
    <source>
        <dbReference type="SAM" id="Phobius"/>
    </source>
</evidence>